<accession>A0A5B7JWI1</accession>
<reference evidence="2 3" key="1">
    <citation type="submission" date="2019-05" db="EMBL/GenBank/DDBJ databases">
        <title>Another draft genome of Portunus trituberculatus and its Hox gene families provides insights of decapod evolution.</title>
        <authorList>
            <person name="Jeong J.-H."/>
            <person name="Song I."/>
            <person name="Kim S."/>
            <person name="Choi T."/>
            <person name="Kim D."/>
            <person name="Ryu S."/>
            <person name="Kim W."/>
        </authorList>
    </citation>
    <scope>NUCLEOTIDE SEQUENCE [LARGE SCALE GENOMIC DNA]</scope>
    <source>
        <tissue evidence="2">Muscle</tissue>
    </source>
</reference>
<dbReference type="EMBL" id="VSRR010116134">
    <property type="protein sequence ID" value="MPC98915.1"/>
    <property type="molecule type" value="Genomic_DNA"/>
</dbReference>
<evidence type="ECO:0000313" key="3">
    <source>
        <dbReference type="Proteomes" id="UP000324222"/>
    </source>
</evidence>
<dbReference type="Proteomes" id="UP000324222">
    <property type="component" value="Unassembled WGS sequence"/>
</dbReference>
<name>A0A5B7JWI1_PORTR</name>
<evidence type="ECO:0000313" key="2">
    <source>
        <dbReference type="EMBL" id="MPC98915.1"/>
    </source>
</evidence>
<gene>
    <name evidence="2" type="ORF">E2C01_094302</name>
</gene>
<organism evidence="2 3">
    <name type="scientific">Portunus trituberculatus</name>
    <name type="common">Swimming crab</name>
    <name type="synonym">Neptunus trituberculatus</name>
    <dbReference type="NCBI Taxonomy" id="210409"/>
    <lineage>
        <taxon>Eukaryota</taxon>
        <taxon>Metazoa</taxon>
        <taxon>Ecdysozoa</taxon>
        <taxon>Arthropoda</taxon>
        <taxon>Crustacea</taxon>
        <taxon>Multicrustacea</taxon>
        <taxon>Malacostraca</taxon>
        <taxon>Eumalacostraca</taxon>
        <taxon>Eucarida</taxon>
        <taxon>Decapoda</taxon>
        <taxon>Pleocyemata</taxon>
        <taxon>Brachyura</taxon>
        <taxon>Eubrachyura</taxon>
        <taxon>Portunoidea</taxon>
        <taxon>Portunidae</taxon>
        <taxon>Portuninae</taxon>
        <taxon>Portunus</taxon>
    </lineage>
</organism>
<keyword evidence="3" id="KW-1185">Reference proteome</keyword>
<proteinExistence type="predicted"/>
<evidence type="ECO:0000256" key="1">
    <source>
        <dbReference type="SAM" id="MobiDB-lite"/>
    </source>
</evidence>
<feature type="compositionally biased region" description="Polar residues" evidence="1">
    <location>
        <begin position="8"/>
        <end position="17"/>
    </location>
</feature>
<comment type="caution">
    <text evidence="2">The sequence shown here is derived from an EMBL/GenBank/DDBJ whole genome shotgun (WGS) entry which is preliminary data.</text>
</comment>
<protein>
    <submittedName>
        <fullName evidence="2">Uncharacterized protein</fullName>
    </submittedName>
</protein>
<dbReference type="AlphaFoldDB" id="A0A5B7JWI1"/>
<sequence length="161" mass="17906">MGVVTGRRSVQAQSKPRGQTGRRGALHDRVDEDVVTWSSEWFLVDRNVPVAKSVSLLHVTSIPLWRSTFGSLRSHSACNAVGVLTLIYVTRCLGLASEDAKWDCLQDTEGEGVTGDEPRASRRCPQVTLLWQGLAGTRVSVSFFRYKLFISIEYLVRHLSS</sequence>
<feature type="region of interest" description="Disordered" evidence="1">
    <location>
        <begin position="1"/>
        <end position="26"/>
    </location>
</feature>